<dbReference type="InterPro" id="IPR007607">
    <property type="entry name" value="BacA/B"/>
</dbReference>
<evidence type="ECO:0000313" key="2">
    <source>
        <dbReference type="EMBL" id="MFD1218962.1"/>
    </source>
</evidence>
<protein>
    <submittedName>
        <fullName evidence="2">Polymer-forming cytoskeletal protein</fullName>
    </submittedName>
</protein>
<organism evidence="2 3">
    <name type="scientific">Paenibacillus vulneris</name>
    <dbReference type="NCBI Taxonomy" id="1133364"/>
    <lineage>
        <taxon>Bacteria</taxon>
        <taxon>Bacillati</taxon>
        <taxon>Bacillota</taxon>
        <taxon>Bacilli</taxon>
        <taxon>Bacillales</taxon>
        <taxon>Paenibacillaceae</taxon>
        <taxon>Paenibacillus</taxon>
    </lineage>
</organism>
<evidence type="ECO:0000313" key="3">
    <source>
        <dbReference type="Proteomes" id="UP001597180"/>
    </source>
</evidence>
<comment type="caution">
    <text evidence="2">The sequence shown here is derived from an EMBL/GenBank/DDBJ whole genome shotgun (WGS) entry which is preliminary data.</text>
</comment>
<dbReference type="PANTHER" id="PTHR35024">
    <property type="entry name" value="HYPOTHETICAL CYTOSOLIC PROTEIN"/>
    <property type="match status" value="1"/>
</dbReference>
<accession>A0ABW3UEA3</accession>
<dbReference type="EMBL" id="JBHTLU010000007">
    <property type="protein sequence ID" value="MFD1218962.1"/>
    <property type="molecule type" value="Genomic_DNA"/>
</dbReference>
<dbReference type="PANTHER" id="PTHR35024:SF4">
    <property type="entry name" value="POLYMER-FORMING CYTOSKELETAL PROTEIN"/>
    <property type="match status" value="1"/>
</dbReference>
<dbReference type="RefSeq" id="WP_345591289.1">
    <property type="nucleotide sequence ID" value="NZ_BAABJG010000027.1"/>
</dbReference>
<keyword evidence="3" id="KW-1185">Reference proteome</keyword>
<gene>
    <name evidence="2" type="ORF">ACFQ4B_02415</name>
</gene>
<sequence length="244" mass="26040">MAEALRQRLVLAGSGSASGGVYQEVKITGEGQVIGNLDCTDFKIYGTSRVDGNIQSRSFKIFGTSVVVGNVDSDRAYIYGTSDIGGDLSVKWLKLYGSSDIGGSLTGDQLQIGGEVTVLKDCEAESFAAKGAFTIGGLLNAGTVHIQLFGPCSAREIGGETIKVTRSGLAYSLHKLLHSLAPRTENNLTADTIEGDNIYLEYTKARVVRGSSVHIGPGCEIECVEYKEHFEQAKNSVVHRSDRV</sequence>
<reference evidence="3" key="1">
    <citation type="journal article" date="2019" name="Int. J. Syst. Evol. Microbiol.">
        <title>The Global Catalogue of Microorganisms (GCM) 10K type strain sequencing project: providing services to taxonomists for standard genome sequencing and annotation.</title>
        <authorList>
            <consortium name="The Broad Institute Genomics Platform"/>
            <consortium name="The Broad Institute Genome Sequencing Center for Infectious Disease"/>
            <person name="Wu L."/>
            <person name="Ma J."/>
        </authorList>
    </citation>
    <scope>NUCLEOTIDE SEQUENCE [LARGE SCALE GENOMIC DNA]</scope>
    <source>
        <strain evidence="3">CCUG 53270</strain>
    </source>
</reference>
<comment type="similarity">
    <text evidence="1">Belongs to the bactofilin family.</text>
</comment>
<proteinExistence type="inferred from homology"/>
<name>A0ABW3UEA3_9BACL</name>
<dbReference type="Proteomes" id="UP001597180">
    <property type="component" value="Unassembled WGS sequence"/>
</dbReference>
<evidence type="ECO:0000256" key="1">
    <source>
        <dbReference type="ARBA" id="ARBA00044755"/>
    </source>
</evidence>